<reference evidence="3 4" key="1">
    <citation type="submission" date="2019-04" db="EMBL/GenBank/DDBJ databases">
        <title>Mesorhizobium composti sp. nov., isolated from compost.</title>
        <authorList>
            <person name="Lin S.-Y."/>
            <person name="Hameed A."/>
            <person name="Hsieh Y.-T."/>
            <person name="Young C.-C."/>
        </authorList>
    </citation>
    <scope>NUCLEOTIDE SEQUENCE [LARGE SCALE GENOMIC DNA]</scope>
    <source>
        <strain evidence="3 4">CC-YTH430</strain>
    </source>
</reference>
<evidence type="ECO:0000259" key="2">
    <source>
        <dbReference type="Pfam" id="PF20057"/>
    </source>
</evidence>
<protein>
    <recommendedName>
        <fullName evidence="2">DUF6456 domain-containing protein</fullName>
    </recommendedName>
</protein>
<comment type="caution">
    <text evidence="3">The sequence shown here is derived from an EMBL/GenBank/DDBJ whole genome shotgun (WGS) entry which is preliminary data.</text>
</comment>
<feature type="region of interest" description="Disordered" evidence="1">
    <location>
        <begin position="245"/>
        <end position="265"/>
    </location>
</feature>
<gene>
    <name evidence="3" type="ORF">E6C48_13170</name>
</gene>
<dbReference type="Proteomes" id="UP000306441">
    <property type="component" value="Unassembled WGS sequence"/>
</dbReference>
<accession>A0ABY2Q6L5</accession>
<evidence type="ECO:0000313" key="4">
    <source>
        <dbReference type="Proteomes" id="UP000306441"/>
    </source>
</evidence>
<dbReference type="EMBL" id="SSNY01000007">
    <property type="protein sequence ID" value="THF56653.1"/>
    <property type="molecule type" value="Genomic_DNA"/>
</dbReference>
<evidence type="ECO:0000313" key="3">
    <source>
        <dbReference type="EMBL" id="THF56653.1"/>
    </source>
</evidence>
<keyword evidence="4" id="KW-1185">Reference proteome</keyword>
<feature type="domain" description="DUF6456" evidence="2">
    <location>
        <begin position="108"/>
        <end position="241"/>
    </location>
</feature>
<dbReference type="Pfam" id="PF20057">
    <property type="entry name" value="DUF6456"/>
    <property type="match status" value="1"/>
</dbReference>
<dbReference type="InterPro" id="IPR045599">
    <property type="entry name" value="DUF6456"/>
</dbReference>
<proteinExistence type="predicted"/>
<name>A0ABY2Q6L5_9HYPH</name>
<organism evidence="3 4">
    <name type="scientific">Ollibium composti</name>
    <dbReference type="NCBI Taxonomy" id="2675109"/>
    <lineage>
        <taxon>Bacteria</taxon>
        <taxon>Pseudomonadati</taxon>
        <taxon>Pseudomonadota</taxon>
        <taxon>Alphaproteobacteria</taxon>
        <taxon>Hyphomicrobiales</taxon>
        <taxon>Phyllobacteriaceae</taxon>
        <taxon>Ollibium</taxon>
    </lineage>
</organism>
<sequence>MQHATSTPDAGRRVLRFLSPGPASMRPAASGTKLLLEAGERGAIAVAGDLIDLLASRGVVVRASHTVGLSDEGHALAKRLLAMRSAERQRDIGVVVLQGEPDAPAVLANLSESPLGQLARRRAKDGTPFLTPEEYRAGERLRVDYTRGRIMQRLGANWIASVSSGKRGGAGGMADLTDAALAARQRVEKAIAAVGPELSGVLIDVCCFLKGLELVESERGWPVRSAKIVLKTALAALGRHYCPPKQTSRPQTLHWGTPDYRPTID</sequence>
<evidence type="ECO:0000256" key="1">
    <source>
        <dbReference type="SAM" id="MobiDB-lite"/>
    </source>
</evidence>